<evidence type="ECO:0000313" key="14">
    <source>
        <dbReference type="EMBL" id="PHO21416.1"/>
    </source>
</evidence>
<dbReference type="PROSITE" id="PS00769">
    <property type="entry name" value="TRANSTHYRETIN_2"/>
    <property type="match status" value="1"/>
</dbReference>
<dbReference type="EMBL" id="CP012959">
    <property type="protein sequence ID" value="AMQ93366.1"/>
    <property type="molecule type" value="Genomic_DNA"/>
</dbReference>
<evidence type="ECO:0000256" key="7">
    <source>
        <dbReference type="ARBA" id="ARBA00022631"/>
    </source>
</evidence>
<dbReference type="PROSITE" id="PS00768">
    <property type="entry name" value="TRANSTHYRETIN_1"/>
    <property type="match status" value="1"/>
</dbReference>
<feature type="binding site" evidence="9">
    <location>
        <position position="69"/>
    </location>
    <ligand>
        <name>substrate</name>
    </ligand>
</feature>
<evidence type="ECO:0000256" key="10">
    <source>
        <dbReference type="RuleBase" id="RU361270"/>
    </source>
</evidence>
<dbReference type="EC" id="3.5.2.17" evidence="5 10"/>
<dbReference type="GO" id="GO:0033971">
    <property type="term" value="F:hydroxyisourate hydrolase activity"/>
    <property type="evidence" value="ECO:0007669"/>
    <property type="project" value="UniProtKB-EC"/>
</dbReference>
<dbReference type="CDD" id="cd05822">
    <property type="entry name" value="TLP_HIUase"/>
    <property type="match status" value="1"/>
</dbReference>
<evidence type="ECO:0000256" key="3">
    <source>
        <dbReference type="ARBA" id="ARBA00009850"/>
    </source>
</evidence>
<evidence type="ECO:0000256" key="1">
    <source>
        <dbReference type="ARBA" id="ARBA00001043"/>
    </source>
</evidence>
<keyword evidence="11" id="KW-0732">Signal</keyword>
<dbReference type="SUPFAM" id="SSF49472">
    <property type="entry name" value="Transthyretin (synonym: prealbumin)"/>
    <property type="match status" value="1"/>
</dbReference>
<dbReference type="AlphaFoldDB" id="A0A142FY86"/>
<evidence type="ECO:0000256" key="11">
    <source>
        <dbReference type="SAM" id="SignalP"/>
    </source>
</evidence>
<comment type="subunit">
    <text evidence="4 10">Homotetramer.</text>
</comment>
<evidence type="ECO:0000256" key="9">
    <source>
        <dbReference type="PIRSR" id="PIRSR600895-51"/>
    </source>
</evidence>
<dbReference type="NCBIfam" id="TIGR02962">
    <property type="entry name" value="hdxy_isourate"/>
    <property type="match status" value="1"/>
</dbReference>
<feature type="chain" id="PRO_5014247096" description="5-hydroxyisourate hydrolase" evidence="11">
    <location>
        <begin position="22"/>
        <end position="137"/>
    </location>
</feature>
<protein>
    <recommendedName>
        <fullName evidence="6 10">5-hydroxyisourate hydrolase</fullName>
        <shortName evidence="10">HIU hydrolase</shortName>
        <shortName evidence="10">HIUHase</shortName>
        <ecNumber evidence="5 10">3.5.2.17</ecNumber>
    </recommendedName>
</protein>
<reference evidence="15 18" key="3">
    <citation type="submission" date="2019-08" db="EMBL/GenBank/DDBJ databases">
        <title>Whole genome sequencing of Aggregatibacter actinomycetemcomitans cultured from blood stream infections in Denmark reveals a novel phylogenetic lineage expressing serotype a membrane O polysaccharide.</title>
        <authorList>
            <person name="Nedergaard S."/>
            <person name="Kobel C.M."/>
            <person name="Nielsen M.B."/>
            <person name="Moeller R.T."/>
            <person name="Jensen A.B."/>
            <person name="Noerskov-Lauritsen N."/>
        </authorList>
    </citation>
    <scope>NUCLEOTIDE SEQUENCE [LARGE SCALE GENOMIC DNA]</scope>
    <source>
        <strain evidence="15 18">PN_563</strain>
    </source>
</reference>
<dbReference type="Gene3D" id="2.60.40.180">
    <property type="entry name" value="Transthyretin/hydroxyisourate hydrolase domain"/>
    <property type="match status" value="1"/>
</dbReference>
<dbReference type="KEGG" id="aact:ACT75_01950"/>
<dbReference type="Proteomes" id="UP000226080">
    <property type="component" value="Unassembled WGS sequence"/>
</dbReference>
<dbReference type="InterPro" id="IPR014306">
    <property type="entry name" value="Hydroxyisourate_hydrolase"/>
</dbReference>
<dbReference type="Proteomes" id="UP000323012">
    <property type="component" value="Unassembled WGS sequence"/>
</dbReference>
<reference evidence="14 17" key="2">
    <citation type="submission" date="2017-10" db="EMBL/GenBank/DDBJ databases">
        <title>Draft genome sequences of Aggregatibacter actinomycetemcomitans strains 310a and 310b.</title>
        <authorList>
            <person name="May A.C."/>
            <person name="Ohta H."/>
            <person name="Maeda H."/>
            <person name="Kokeguchi S."/>
            <person name="Cugini C."/>
        </authorList>
    </citation>
    <scope>NUCLEOTIDE SEQUENCE [LARGE SCALE GENOMIC DNA]</scope>
    <source>
        <strain evidence="14 17">310b</strain>
    </source>
</reference>
<dbReference type="SMR" id="A0A142FY86"/>
<dbReference type="EMBL" id="PCGW01000002">
    <property type="protein sequence ID" value="PHO21416.1"/>
    <property type="molecule type" value="Genomic_DNA"/>
</dbReference>
<dbReference type="PANTHER" id="PTHR10395:SF7">
    <property type="entry name" value="5-HYDROXYISOURATE HYDROLASE"/>
    <property type="match status" value="1"/>
</dbReference>
<evidence type="ECO:0000313" key="16">
    <source>
        <dbReference type="Proteomes" id="UP000072236"/>
    </source>
</evidence>
<evidence type="ECO:0000313" key="17">
    <source>
        <dbReference type="Proteomes" id="UP000226080"/>
    </source>
</evidence>
<organism evidence="15 18">
    <name type="scientific">Aggregatibacter actinomycetemcomitans</name>
    <name type="common">Actinobacillus actinomycetemcomitans</name>
    <name type="synonym">Haemophilus actinomycetemcomitans</name>
    <dbReference type="NCBI Taxonomy" id="714"/>
    <lineage>
        <taxon>Bacteria</taxon>
        <taxon>Pseudomonadati</taxon>
        <taxon>Pseudomonadota</taxon>
        <taxon>Gammaproteobacteria</taxon>
        <taxon>Pasteurellales</taxon>
        <taxon>Pasteurellaceae</taxon>
        <taxon>Aggregatibacter</taxon>
    </lineage>
</organism>
<dbReference type="GeneID" id="77211893"/>
<dbReference type="PANTHER" id="PTHR10395">
    <property type="entry name" value="URICASE AND TRANSTHYRETIN-RELATED"/>
    <property type="match status" value="1"/>
</dbReference>
<evidence type="ECO:0000259" key="12">
    <source>
        <dbReference type="SMART" id="SM00095"/>
    </source>
</evidence>
<gene>
    <name evidence="15" type="primary">uraH</name>
    <name evidence="13" type="ORF">ACT75_01950</name>
    <name evidence="14" type="ORF">CQR80_01460</name>
    <name evidence="15" type="ORF">FXB79_00315</name>
</gene>
<dbReference type="SMART" id="SM00095">
    <property type="entry name" value="TR_THY"/>
    <property type="match status" value="1"/>
</dbReference>
<evidence type="ECO:0000256" key="4">
    <source>
        <dbReference type="ARBA" id="ARBA00011881"/>
    </source>
</evidence>
<sequence>MNLKSKVAGLAMMFVVSSSFATTYQLSTHILDINKGVPAPNVGIELYKFNEKTEDWVQVAKTVTDGNGRVKGLLPLQDGKDNKGIYKLKFQVKQYLEQLYTKSFYPFIEVPFELKDNAHYHVPITLSPYGYSTYRGS</sequence>
<dbReference type="EMBL" id="VSED01000001">
    <property type="protein sequence ID" value="TYA39985.1"/>
    <property type="molecule type" value="Genomic_DNA"/>
</dbReference>
<dbReference type="PRINTS" id="PR00189">
    <property type="entry name" value="TRNSTHYRETIN"/>
</dbReference>
<evidence type="ECO:0000256" key="5">
    <source>
        <dbReference type="ARBA" id="ARBA00012609"/>
    </source>
</evidence>
<evidence type="ECO:0000313" key="15">
    <source>
        <dbReference type="EMBL" id="TYA39985.1"/>
    </source>
</evidence>
<reference evidence="13 16" key="1">
    <citation type="submission" date="2015-10" db="EMBL/GenBank/DDBJ databases">
        <title>Tn-seq of a polymicrobial infection.</title>
        <authorList>
            <person name="Stacy A."/>
            <person name="Rumbaugh K.P."/>
            <person name="Whiteley M."/>
        </authorList>
    </citation>
    <scope>NUCLEOTIDE SEQUENCE [LARGE SCALE GENOMIC DNA]</scope>
    <source>
        <strain evidence="13 16">624</strain>
    </source>
</reference>
<dbReference type="GO" id="GO:0006144">
    <property type="term" value="P:purine nucleobase metabolic process"/>
    <property type="evidence" value="ECO:0007669"/>
    <property type="project" value="UniProtKB-KW"/>
</dbReference>
<evidence type="ECO:0000313" key="18">
    <source>
        <dbReference type="Proteomes" id="UP000323012"/>
    </source>
</evidence>
<keyword evidence="17" id="KW-1185">Reference proteome</keyword>
<proteinExistence type="inferred from homology"/>
<feature type="domain" description="Transthyretin/hydroxyisourate hydrolase" evidence="12">
    <location>
        <begin position="21"/>
        <end position="136"/>
    </location>
</feature>
<dbReference type="Proteomes" id="UP000072236">
    <property type="component" value="Chromosome"/>
</dbReference>
<dbReference type="Pfam" id="PF00576">
    <property type="entry name" value="Transthyretin"/>
    <property type="match status" value="1"/>
</dbReference>
<evidence type="ECO:0000256" key="2">
    <source>
        <dbReference type="ARBA" id="ARBA00002704"/>
    </source>
</evidence>
<feature type="binding site" evidence="9">
    <location>
        <position position="29"/>
    </location>
    <ligand>
        <name>substrate</name>
    </ligand>
</feature>
<keyword evidence="7 10" id="KW-0659">Purine metabolism</keyword>
<dbReference type="OrthoDB" id="9792386at2"/>
<dbReference type="InterPro" id="IPR023419">
    <property type="entry name" value="Transthyretin_CS"/>
</dbReference>
<evidence type="ECO:0000256" key="6">
    <source>
        <dbReference type="ARBA" id="ARBA00017539"/>
    </source>
</evidence>
<comment type="function">
    <text evidence="2">Catalyzes the hydrolysis of 5-hydroxyisourate (HIU) to 2-oxo-4-hydroxy-4-carboxy-5-ureidoimidazoline (OHCU).</text>
</comment>
<comment type="similarity">
    <text evidence="3 10">Belongs to the transthyretin family. 5-hydroxyisourate hydrolase subfamily.</text>
</comment>
<accession>A0A142FY86</accession>
<dbReference type="InterPro" id="IPR023416">
    <property type="entry name" value="Transthyretin/HIU_hydrolase_d"/>
</dbReference>
<dbReference type="RefSeq" id="WP_005539234.1">
    <property type="nucleotide sequence ID" value="NZ_CP012958.1"/>
</dbReference>
<dbReference type="InterPro" id="IPR000895">
    <property type="entry name" value="Transthyretin/HIU_hydrolase"/>
</dbReference>
<evidence type="ECO:0000313" key="13">
    <source>
        <dbReference type="EMBL" id="AMQ93366.1"/>
    </source>
</evidence>
<name>A0A142FY86_AGGAC</name>
<keyword evidence="8 10" id="KW-0378">Hydrolase</keyword>
<evidence type="ECO:0000256" key="8">
    <source>
        <dbReference type="ARBA" id="ARBA00022801"/>
    </source>
</evidence>
<dbReference type="InterPro" id="IPR036817">
    <property type="entry name" value="Transthyretin/HIU_hydrolase_sf"/>
</dbReference>
<dbReference type="InterPro" id="IPR023418">
    <property type="entry name" value="Thyroxine_BS"/>
</dbReference>
<feature type="signal peptide" evidence="11">
    <location>
        <begin position="1"/>
        <end position="21"/>
    </location>
</feature>
<comment type="catalytic activity">
    <reaction evidence="1 10">
        <text>5-hydroxyisourate + H2O = 5-hydroxy-2-oxo-4-ureido-2,5-dihydro-1H-imidazole-5-carboxylate + H(+)</text>
        <dbReference type="Rhea" id="RHEA:23736"/>
        <dbReference type="ChEBI" id="CHEBI:15377"/>
        <dbReference type="ChEBI" id="CHEBI:15378"/>
        <dbReference type="ChEBI" id="CHEBI:18072"/>
        <dbReference type="ChEBI" id="CHEBI:58639"/>
        <dbReference type="EC" id="3.5.2.17"/>
    </reaction>
</comment>
<feature type="binding site" evidence="9">
    <location>
        <position position="134"/>
    </location>
    <ligand>
        <name>substrate</name>
    </ligand>
</feature>